<evidence type="ECO:0000313" key="2">
    <source>
        <dbReference type="WBParaSite" id="ES5_v2.g20695.t1"/>
    </source>
</evidence>
<organism evidence="1 2">
    <name type="scientific">Panagrolaimus sp. ES5</name>
    <dbReference type="NCBI Taxonomy" id="591445"/>
    <lineage>
        <taxon>Eukaryota</taxon>
        <taxon>Metazoa</taxon>
        <taxon>Ecdysozoa</taxon>
        <taxon>Nematoda</taxon>
        <taxon>Chromadorea</taxon>
        <taxon>Rhabditida</taxon>
        <taxon>Tylenchina</taxon>
        <taxon>Panagrolaimomorpha</taxon>
        <taxon>Panagrolaimoidea</taxon>
        <taxon>Panagrolaimidae</taxon>
        <taxon>Panagrolaimus</taxon>
    </lineage>
</organism>
<evidence type="ECO:0000313" key="1">
    <source>
        <dbReference type="Proteomes" id="UP000887579"/>
    </source>
</evidence>
<reference evidence="2" key="1">
    <citation type="submission" date="2022-11" db="UniProtKB">
        <authorList>
            <consortium name="WormBaseParasite"/>
        </authorList>
    </citation>
    <scope>IDENTIFICATION</scope>
</reference>
<protein>
    <submittedName>
        <fullName evidence="2">DUF4371 domain-containing protein</fullName>
    </submittedName>
</protein>
<dbReference type="WBParaSite" id="ES5_v2.g20695.t1">
    <property type="protein sequence ID" value="ES5_v2.g20695.t1"/>
    <property type="gene ID" value="ES5_v2.g20695"/>
</dbReference>
<name>A0AC34FV53_9BILA</name>
<dbReference type="Proteomes" id="UP000887579">
    <property type="component" value="Unplaced"/>
</dbReference>
<sequence>MAKLVKKEVVDEIKDAKCFTILADETSTHSKEFLSICIRYVNKKFQIKEAFVGFWHISSTTGEALSDYILNILLEYGIDGKKMVAQGYDGASNMSGHINGTRAKIQKIYPQAEYYHCVNHKLNLSMEDVNENIVMKRAMQKFHDITVYLKSPHRASILSDQCENHKILKSKVPLFCQTRWVERHSSILAFKELIPAIADTLQIIAGEKGDPDVLNHLDFLYSAEAIFTLNLAVKVSAILKRLSAALQKTDLELISAYSCIEVVKAQLINFIEDEEVFEKLYKNAEKQCEELQIEINYPRSQRRRNQRSYKDFLKEDVFKDYINGLIKELNTRFGEKQQAAFSLQLLIPANHEKLQYENINKSVELYKYFLPDYDTVEEEIDAWKNYCNSLDVPTNSLQTALNQFDATTSVVFSNVLILLVILATIPVTTATVERSFSLLDSIFTDLRASMTSERLSFLSVLAYYVEETANLSSDKIIDKFMEKNRRSKF</sequence>
<proteinExistence type="predicted"/>
<accession>A0AC34FV53</accession>